<dbReference type="Pfam" id="PF19452">
    <property type="entry name" value="DUF5990"/>
    <property type="match status" value="1"/>
</dbReference>
<organism evidence="1 2">
    <name type="scientific">Actinokineospora guangxiensis</name>
    <dbReference type="NCBI Taxonomy" id="1490288"/>
    <lineage>
        <taxon>Bacteria</taxon>
        <taxon>Bacillati</taxon>
        <taxon>Actinomycetota</taxon>
        <taxon>Actinomycetes</taxon>
        <taxon>Pseudonocardiales</taxon>
        <taxon>Pseudonocardiaceae</taxon>
        <taxon>Actinokineospora</taxon>
    </lineage>
</organism>
<protein>
    <submittedName>
        <fullName evidence="1">DUF5990 family protein</fullName>
    </submittedName>
</protein>
<gene>
    <name evidence="1" type="ORF">ACFPM7_15650</name>
</gene>
<comment type="caution">
    <text evidence="1">The sequence shown here is derived from an EMBL/GenBank/DDBJ whole genome shotgun (WGS) entry which is preliminary data.</text>
</comment>
<accession>A0ABW0ERA0</accession>
<name>A0ABW0ERA0_9PSEU</name>
<dbReference type="RefSeq" id="WP_378248341.1">
    <property type="nucleotide sequence ID" value="NZ_JBHSKF010000006.1"/>
</dbReference>
<proteinExistence type="predicted"/>
<dbReference type="EMBL" id="JBHSKF010000006">
    <property type="protein sequence ID" value="MFC5288495.1"/>
    <property type="molecule type" value="Genomic_DNA"/>
</dbReference>
<dbReference type="Proteomes" id="UP001596157">
    <property type="component" value="Unassembled WGS sequence"/>
</dbReference>
<dbReference type="InterPro" id="IPR046032">
    <property type="entry name" value="DUF5990"/>
</dbReference>
<reference evidence="2" key="1">
    <citation type="journal article" date="2019" name="Int. J. Syst. Evol. Microbiol.">
        <title>The Global Catalogue of Microorganisms (GCM) 10K type strain sequencing project: providing services to taxonomists for standard genome sequencing and annotation.</title>
        <authorList>
            <consortium name="The Broad Institute Genomics Platform"/>
            <consortium name="The Broad Institute Genome Sequencing Center for Infectious Disease"/>
            <person name="Wu L."/>
            <person name="Ma J."/>
        </authorList>
    </citation>
    <scope>NUCLEOTIDE SEQUENCE [LARGE SCALE GENOMIC DNA]</scope>
    <source>
        <strain evidence="2">CCUG 59778</strain>
    </source>
</reference>
<evidence type="ECO:0000313" key="2">
    <source>
        <dbReference type="Proteomes" id="UP001596157"/>
    </source>
</evidence>
<evidence type="ECO:0000313" key="1">
    <source>
        <dbReference type="EMBL" id="MFC5288495.1"/>
    </source>
</evidence>
<keyword evidence="2" id="KW-1185">Reference proteome</keyword>
<sequence length="137" mass="14581">MSAQTSASGRTKRSVRVEVTLAEPRECGGTLEFGLQTAKDELDFGVPAGDGAIRYTAEIGVGTREDGTATYSGTAVNGPSRARFVYLSHRAPGAGADWTRRCKIPLPERLEQGTTLLAATVEDTGATWAKFDGWTQT</sequence>